<dbReference type="AlphaFoldDB" id="A0A072Q6U5"/>
<keyword evidence="8" id="KW-1185">Reference proteome</keyword>
<evidence type="ECO:0000256" key="5">
    <source>
        <dbReference type="SAM" id="MobiDB-lite"/>
    </source>
</evidence>
<evidence type="ECO:0000256" key="1">
    <source>
        <dbReference type="ARBA" id="ARBA00001947"/>
    </source>
</evidence>
<dbReference type="RefSeq" id="XP_013266250.1">
    <property type="nucleotide sequence ID" value="XM_013410796.1"/>
</dbReference>
<dbReference type="HOGENOM" id="CLU_015572_2_0_1"/>
<dbReference type="Pfam" id="PF01979">
    <property type="entry name" value="Amidohydro_1"/>
    <property type="match status" value="2"/>
</dbReference>
<name>A0A072Q6U5_9EURO</name>
<proteinExistence type="inferred from homology"/>
<feature type="compositionally biased region" description="Low complexity" evidence="5">
    <location>
        <begin position="382"/>
        <end position="391"/>
    </location>
</feature>
<feature type="domain" description="Amidohydrolase-related" evidence="6">
    <location>
        <begin position="54"/>
        <end position="372"/>
    </location>
</feature>
<dbReference type="OrthoDB" id="1924787at2759"/>
<dbReference type="InterPro" id="IPR032466">
    <property type="entry name" value="Metal_Hydrolase"/>
</dbReference>
<dbReference type="EC" id="3.5.2.2" evidence="4"/>
<evidence type="ECO:0000313" key="7">
    <source>
        <dbReference type="EMBL" id="KEF63660.1"/>
    </source>
</evidence>
<dbReference type="InterPro" id="IPR011059">
    <property type="entry name" value="Metal-dep_hydrolase_composite"/>
</dbReference>
<dbReference type="EMBL" id="AMGV01000001">
    <property type="protein sequence ID" value="KEF63660.1"/>
    <property type="molecule type" value="Genomic_DNA"/>
</dbReference>
<evidence type="ECO:0000256" key="3">
    <source>
        <dbReference type="ARBA" id="ARBA00036696"/>
    </source>
</evidence>
<comment type="cofactor">
    <cofactor evidence="1">
        <name>Zn(2+)</name>
        <dbReference type="ChEBI" id="CHEBI:29105"/>
    </cofactor>
</comment>
<dbReference type="FunFam" id="3.20.20.140:FF:000174">
    <property type="entry name" value="Dihydropyrimidinase-related protein 2"/>
    <property type="match status" value="1"/>
</dbReference>
<dbReference type="STRING" id="1182545.A0A072Q6U5"/>
<feature type="region of interest" description="Disordered" evidence="5">
    <location>
        <begin position="369"/>
        <end position="406"/>
    </location>
</feature>
<accession>A0A072Q6U5</accession>
<gene>
    <name evidence="7" type="ORF">A1O9_01638</name>
</gene>
<reference evidence="7 8" key="1">
    <citation type="submission" date="2013-03" db="EMBL/GenBank/DDBJ databases">
        <title>The Genome Sequence of Exophiala aquamarina CBS 119918.</title>
        <authorList>
            <consortium name="The Broad Institute Genomics Platform"/>
            <person name="Cuomo C."/>
            <person name="de Hoog S."/>
            <person name="Gorbushina A."/>
            <person name="Walker B."/>
            <person name="Young S.K."/>
            <person name="Zeng Q."/>
            <person name="Gargeya S."/>
            <person name="Fitzgerald M."/>
            <person name="Haas B."/>
            <person name="Abouelleil A."/>
            <person name="Allen A.W."/>
            <person name="Alvarado L."/>
            <person name="Arachchi H.M."/>
            <person name="Berlin A.M."/>
            <person name="Chapman S.B."/>
            <person name="Gainer-Dewar J."/>
            <person name="Goldberg J."/>
            <person name="Griggs A."/>
            <person name="Gujja S."/>
            <person name="Hansen M."/>
            <person name="Howarth C."/>
            <person name="Imamovic A."/>
            <person name="Ireland A."/>
            <person name="Larimer J."/>
            <person name="McCowan C."/>
            <person name="Murphy C."/>
            <person name="Pearson M."/>
            <person name="Poon T.W."/>
            <person name="Priest M."/>
            <person name="Roberts A."/>
            <person name="Saif S."/>
            <person name="Shea T."/>
            <person name="Sisk P."/>
            <person name="Sykes S."/>
            <person name="Wortman J."/>
            <person name="Nusbaum C."/>
            <person name="Birren B."/>
        </authorList>
    </citation>
    <scope>NUCLEOTIDE SEQUENCE [LARGE SCALE GENOMIC DNA]</scope>
    <source>
        <strain evidence="7 8">CBS 119918</strain>
    </source>
</reference>
<dbReference type="PANTHER" id="PTHR11647">
    <property type="entry name" value="HYDRANTOINASE/DIHYDROPYRIMIDINASE FAMILY MEMBER"/>
    <property type="match status" value="1"/>
</dbReference>
<dbReference type="PANTHER" id="PTHR11647:SF1">
    <property type="entry name" value="COLLAPSIN RESPONSE MEDIATOR PROTEIN"/>
    <property type="match status" value="1"/>
</dbReference>
<dbReference type="GeneID" id="25276584"/>
<dbReference type="Proteomes" id="UP000027920">
    <property type="component" value="Unassembled WGS sequence"/>
</dbReference>
<comment type="caution">
    <text evidence="7">The sequence shown here is derived from an EMBL/GenBank/DDBJ whole genome shotgun (WGS) entry which is preliminary data.</text>
</comment>
<dbReference type="SUPFAM" id="SSF51556">
    <property type="entry name" value="Metallo-dependent hydrolases"/>
    <property type="match status" value="1"/>
</dbReference>
<feature type="domain" description="Amidohydrolase-related" evidence="6">
    <location>
        <begin position="462"/>
        <end position="544"/>
    </location>
</feature>
<comment type="catalytic activity">
    <reaction evidence="3">
        <text>5,6-dihydrouracil + H2O = 3-(carbamoylamino)propanoate + H(+)</text>
        <dbReference type="Rhea" id="RHEA:16121"/>
        <dbReference type="ChEBI" id="CHEBI:11892"/>
        <dbReference type="ChEBI" id="CHEBI:15377"/>
        <dbReference type="ChEBI" id="CHEBI:15378"/>
        <dbReference type="ChEBI" id="CHEBI:15901"/>
        <dbReference type="EC" id="3.5.2.2"/>
    </reaction>
</comment>
<organism evidence="7 8">
    <name type="scientific">Exophiala aquamarina CBS 119918</name>
    <dbReference type="NCBI Taxonomy" id="1182545"/>
    <lineage>
        <taxon>Eukaryota</taxon>
        <taxon>Fungi</taxon>
        <taxon>Dikarya</taxon>
        <taxon>Ascomycota</taxon>
        <taxon>Pezizomycotina</taxon>
        <taxon>Eurotiomycetes</taxon>
        <taxon>Chaetothyriomycetidae</taxon>
        <taxon>Chaetothyriales</taxon>
        <taxon>Herpotrichiellaceae</taxon>
        <taxon>Exophiala</taxon>
    </lineage>
</organism>
<evidence type="ECO:0000259" key="6">
    <source>
        <dbReference type="Pfam" id="PF01979"/>
    </source>
</evidence>
<dbReference type="GO" id="GO:0004157">
    <property type="term" value="F:dihydropyrimidinase activity"/>
    <property type="evidence" value="ECO:0007669"/>
    <property type="project" value="UniProtKB-EC"/>
</dbReference>
<dbReference type="InterPro" id="IPR050378">
    <property type="entry name" value="Metallo-dep_Hydrolases_sf"/>
</dbReference>
<dbReference type="VEuPathDB" id="FungiDB:A1O9_01638"/>
<comment type="similarity">
    <text evidence="2">Belongs to the metallo-dependent hydrolases superfamily. Hydantoinase/dihydropyrimidinase family.</text>
</comment>
<dbReference type="SUPFAM" id="SSF51338">
    <property type="entry name" value="Composite domain of metallo-dependent hydrolases"/>
    <property type="match status" value="1"/>
</dbReference>
<evidence type="ECO:0000256" key="2">
    <source>
        <dbReference type="ARBA" id="ARBA00008829"/>
    </source>
</evidence>
<dbReference type="Gene3D" id="3.20.20.140">
    <property type="entry name" value="Metal-dependent hydrolases"/>
    <property type="match status" value="2"/>
</dbReference>
<evidence type="ECO:0000256" key="4">
    <source>
        <dbReference type="ARBA" id="ARBA00039113"/>
    </source>
</evidence>
<sequence length="601" mass="64475">MDFDLIIKNATIVTATEILQPGLCIGIKSGIISAVALSLPTTSTTQIIDAEGAYVTPGGVDSHVHLHQDNAPTGDKWLSGSRAALAGGNTTILAFATQKRDDTSLVPVVEEYHRRAAGKSYVDYGFHLILTRPSEAILQDELPRLVSDEGISSVKLYMTYPAMKLQDGEMLEVLMRTRQLGMTAMIHAENSDMIDMITTRLLSTQHHSPDYHAVARPQLAETEATYRAIALSTLTDTPILIVHMSSPVAIAHARKAQSKLLLPVHAETCPHYLHLLSERLAATSISFTSPRADTKLVVAGESSADADADADANADLHERHVHHALGDGWAGASHVCAPPLRHSEADLQAVWDGVHNGTITVISSDHAPSRYNSALGKRKPVAEAQKAAAAAPENTSGSSDLPAPSFAQIPNGLPGIETRLPLLFSAATATATATSLFHSSAPTTYNPYAAPAPAPSPPSNRTLSLPKFVELTSTNPARLYGLSGRKGSIAPGYDADIVIWYPSGHQDGTTVIENRMLHHAIDYTPFEGMRVTNWPRYVLLRGRLKWDRDVELKGGIGEGLLGRPGDGVFLKRGLGHVLVGRVGQNPQGMREGERAAWMDGI</sequence>
<protein>
    <recommendedName>
        <fullName evidence="4">dihydropyrimidinase</fullName>
        <ecNumber evidence="4">3.5.2.2</ecNumber>
    </recommendedName>
</protein>
<evidence type="ECO:0000313" key="8">
    <source>
        <dbReference type="Proteomes" id="UP000027920"/>
    </source>
</evidence>
<dbReference type="InterPro" id="IPR006680">
    <property type="entry name" value="Amidohydro-rel"/>
</dbReference>